<sequence length="271" mass="31138">MDSKYFFEQLWQNYTAITPSAEKVKTLFENKGDTVFNDHIALRTFNDPRVNIEVLSRPFLTMGYEAKGEYHFKAKKLYAKHFEHKTDANAPKIFISELLLEEVSLALHSSIQKILDQVNPTVFEAEDLVLKGRVWEKPVYAVYEKFLAESEYAAWMYVNGFCSNHFTVDVNKLKSFDTLSEVNEFLKLCGFKMNTSGGEIKGNSSLYLEQSSILADTIDVAFEEKTRKITSCYYEFAFRYAKEDGSLFTGFVANSADKIFESTDMELQKTS</sequence>
<keyword evidence="3" id="KW-0560">Oxidoreductase</keyword>
<organism evidence="8 9">
    <name type="scientific">Aquimarina gracilis</name>
    <dbReference type="NCBI Taxonomy" id="874422"/>
    <lineage>
        <taxon>Bacteria</taxon>
        <taxon>Pseudomonadati</taxon>
        <taxon>Bacteroidota</taxon>
        <taxon>Flavobacteriia</taxon>
        <taxon>Flavobacteriales</taxon>
        <taxon>Flavobacteriaceae</taxon>
        <taxon>Aquimarina</taxon>
    </lineage>
</organism>
<dbReference type="Pfam" id="PF07063">
    <property type="entry name" value="HGLS"/>
    <property type="match status" value="1"/>
</dbReference>
<dbReference type="InterPro" id="IPR009770">
    <property type="entry name" value="HGLS"/>
</dbReference>
<dbReference type="PANTHER" id="PTHR31136">
    <property type="entry name" value="DUF1338 DOMAIN-CONTAINING PROTEIN"/>
    <property type="match status" value="1"/>
</dbReference>
<comment type="caution">
    <text evidence="8">The sequence shown here is derived from an EMBL/GenBank/DDBJ whole genome shotgun (WGS) entry which is preliminary data.</text>
</comment>
<keyword evidence="9" id="KW-1185">Reference proteome</keyword>
<evidence type="ECO:0000256" key="2">
    <source>
        <dbReference type="ARBA" id="ARBA00022964"/>
    </source>
</evidence>
<comment type="cofactor">
    <cofactor evidence="1">
        <name>Fe(2+)</name>
        <dbReference type="ChEBI" id="CHEBI:29033"/>
    </cofactor>
</comment>
<evidence type="ECO:0000256" key="1">
    <source>
        <dbReference type="ARBA" id="ARBA00001954"/>
    </source>
</evidence>
<dbReference type="Gene3D" id="3.10.180.50">
    <property type="match status" value="1"/>
</dbReference>
<comment type="similarity">
    <text evidence="5">Belongs to the 2-oxoadipate dioxygenase/decarboxylase family.</text>
</comment>
<evidence type="ECO:0000313" key="8">
    <source>
        <dbReference type="EMBL" id="MEB3346591.1"/>
    </source>
</evidence>
<keyword evidence="2" id="KW-0223">Dioxygenase</keyword>
<accession>A0ABU5ZXJ0</accession>
<dbReference type="PANTHER" id="PTHR31136:SF5">
    <property type="entry name" value="2-OXOADIPATE DIOXYGENASE_DECARBOXYLASE, CHLOROPLASTIC"/>
    <property type="match status" value="1"/>
</dbReference>
<dbReference type="Proteomes" id="UP001327027">
    <property type="component" value="Unassembled WGS sequence"/>
</dbReference>
<gene>
    <name evidence="8" type="ORF">U6A24_14020</name>
</gene>
<reference evidence="8 9" key="1">
    <citation type="journal article" date="2013" name="Int. J. Syst. Evol. Microbiol.">
        <title>Aquimarina gracilis sp. nov., isolated from the gut microflora of a mussel, Mytilus coruscus, and emended description of Aquimarina spongiae.</title>
        <authorList>
            <person name="Park S.C."/>
            <person name="Choe H.N."/>
            <person name="Baik K.S."/>
            <person name="Seong C.N."/>
        </authorList>
    </citation>
    <scope>NUCLEOTIDE SEQUENCE [LARGE SCALE GENOMIC DNA]</scope>
    <source>
        <strain evidence="8 9">PSC32</strain>
    </source>
</reference>
<protein>
    <recommendedName>
        <fullName evidence="6">2-oxoadipate dioxygenase/decarboxylase</fullName>
        <ecNumber evidence="6">1.13.11.93</ecNumber>
    </recommendedName>
    <alternativeName>
        <fullName evidence="7">2-hydroxyglutarate synthase</fullName>
    </alternativeName>
</protein>
<evidence type="ECO:0000256" key="3">
    <source>
        <dbReference type="ARBA" id="ARBA00023002"/>
    </source>
</evidence>
<evidence type="ECO:0000256" key="7">
    <source>
        <dbReference type="ARBA" id="ARBA00035045"/>
    </source>
</evidence>
<dbReference type="EC" id="1.13.11.93" evidence="6"/>
<dbReference type="RefSeq" id="WP_324180619.1">
    <property type="nucleotide sequence ID" value="NZ_BAABAW010000006.1"/>
</dbReference>
<keyword evidence="4" id="KW-0408">Iron</keyword>
<evidence type="ECO:0000313" key="9">
    <source>
        <dbReference type="Proteomes" id="UP001327027"/>
    </source>
</evidence>
<dbReference type="CDD" id="cd16350">
    <property type="entry name" value="VOC_like"/>
    <property type="match status" value="1"/>
</dbReference>
<dbReference type="SMART" id="SM01150">
    <property type="entry name" value="DUF1338"/>
    <property type="match status" value="1"/>
</dbReference>
<proteinExistence type="inferred from homology"/>
<name>A0ABU5ZXJ0_9FLAO</name>
<dbReference type="EMBL" id="JAYKLX010000006">
    <property type="protein sequence ID" value="MEB3346591.1"/>
    <property type="molecule type" value="Genomic_DNA"/>
</dbReference>
<evidence type="ECO:0000256" key="4">
    <source>
        <dbReference type="ARBA" id="ARBA00023004"/>
    </source>
</evidence>
<evidence type="ECO:0000256" key="6">
    <source>
        <dbReference type="ARBA" id="ARBA00035023"/>
    </source>
</evidence>
<evidence type="ECO:0000256" key="5">
    <source>
        <dbReference type="ARBA" id="ARBA00035013"/>
    </source>
</evidence>